<accession>S9V902</accession>
<feature type="domain" description="RNB" evidence="3">
    <location>
        <begin position="302"/>
        <end position="652"/>
    </location>
</feature>
<name>S9V902_9TRYP</name>
<dbReference type="InterPro" id="IPR022966">
    <property type="entry name" value="RNase_II/R_CS"/>
</dbReference>
<dbReference type="GO" id="GO:0000932">
    <property type="term" value="C:P-body"/>
    <property type="evidence" value="ECO:0007669"/>
    <property type="project" value="TreeGrafter"/>
</dbReference>
<dbReference type="PROSITE" id="PS01175">
    <property type="entry name" value="RIBONUCLEASE_II"/>
    <property type="match status" value="1"/>
</dbReference>
<evidence type="ECO:0000259" key="3">
    <source>
        <dbReference type="SMART" id="SM00955"/>
    </source>
</evidence>
<keyword evidence="5" id="KW-1185">Reference proteome</keyword>
<dbReference type="InterPro" id="IPR050180">
    <property type="entry name" value="RNR_Ribonuclease"/>
</dbReference>
<feature type="region of interest" description="Disordered" evidence="2">
    <location>
        <begin position="795"/>
        <end position="819"/>
    </location>
</feature>
<comment type="caution">
    <text evidence="4">The sequence shown here is derived from an EMBL/GenBank/DDBJ whole genome shotgun (WGS) entry which is preliminary data.</text>
</comment>
<evidence type="ECO:0000313" key="5">
    <source>
        <dbReference type="Proteomes" id="UP000015354"/>
    </source>
</evidence>
<dbReference type="SMART" id="SM00955">
    <property type="entry name" value="RNB"/>
    <property type="match status" value="1"/>
</dbReference>
<protein>
    <submittedName>
        <fullName evidence="4">Ribonuclease II-like protein</fullName>
    </submittedName>
</protein>
<organism evidence="4 5">
    <name type="scientific">Strigomonas culicis</name>
    <dbReference type="NCBI Taxonomy" id="28005"/>
    <lineage>
        <taxon>Eukaryota</taxon>
        <taxon>Discoba</taxon>
        <taxon>Euglenozoa</taxon>
        <taxon>Kinetoplastea</taxon>
        <taxon>Metakinetoplastina</taxon>
        <taxon>Trypanosomatida</taxon>
        <taxon>Trypanosomatidae</taxon>
        <taxon>Strigomonadinae</taxon>
        <taxon>Strigomonas</taxon>
    </lineage>
</organism>
<dbReference type="Gene3D" id="2.40.50.690">
    <property type="match status" value="1"/>
</dbReference>
<evidence type="ECO:0000256" key="1">
    <source>
        <dbReference type="RuleBase" id="RU003901"/>
    </source>
</evidence>
<dbReference type="PANTHER" id="PTHR23355:SF9">
    <property type="entry name" value="DIS3-LIKE EXONUCLEASE 2"/>
    <property type="match status" value="1"/>
</dbReference>
<dbReference type="GO" id="GO:0000175">
    <property type="term" value="F:3'-5'-RNA exonuclease activity"/>
    <property type="evidence" value="ECO:0007669"/>
    <property type="project" value="TreeGrafter"/>
</dbReference>
<dbReference type="GO" id="GO:0006402">
    <property type="term" value="P:mRNA catabolic process"/>
    <property type="evidence" value="ECO:0007669"/>
    <property type="project" value="TreeGrafter"/>
</dbReference>
<dbReference type="Pfam" id="PF00773">
    <property type="entry name" value="RNB"/>
    <property type="match status" value="1"/>
</dbReference>
<reference evidence="4 5" key="1">
    <citation type="journal article" date="2013" name="PLoS ONE">
        <title>Predicting the Proteins of Angomonas deanei, Strigomonas culicis and Their Respective Endosymbionts Reveals New Aspects of the Trypanosomatidae Family.</title>
        <authorList>
            <person name="Motta M.C."/>
            <person name="Martins A.C."/>
            <person name="de Souza S.S."/>
            <person name="Catta-Preta C.M."/>
            <person name="Silva R."/>
            <person name="Klein C.C."/>
            <person name="de Almeida L.G."/>
            <person name="de Lima Cunha O."/>
            <person name="Ciapina L.P."/>
            <person name="Brocchi M."/>
            <person name="Colabardini A.C."/>
            <person name="de Araujo Lima B."/>
            <person name="Machado C.R."/>
            <person name="de Almeida Soares C.M."/>
            <person name="Probst C.M."/>
            <person name="de Menezes C.B."/>
            <person name="Thompson C.E."/>
            <person name="Bartholomeu D.C."/>
            <person name="Gradia D.F."/>
            <person name="Pavoni D.P."/>
            <person name="Grisard E.C."/>
            <person name="Fantinatti-Garboggini F."/>
            <person name="Marchini F.K."/>
            <person name="Rodrigues-Luiz G.F."/>
            <person name="Wagner G."/>
            <person name="Goldman G.H."/>
            <person name="Fietto J.L."/>
            <person name="Elias M.C."/>
            <person name="Goldman M.H."/>
            <person name="Sagot M.F."/>
            <person name="Pereira M."/>
            <person name="Stoco P.H."/>
            <person name="de Mendonca-Neto R.P."/>
            <person name="Teixeira S.M."/>
            <person name="Maciel T.E."/>
            <person name="de Oliveira Mendes T.A."/>
            <person name="Urmenyi T.P."/>
            <person name="de Souza W."/>
            <person name="Schenkman S."/>
            <person name="de Vasconcelos A.T."/>
        </authorList>
    </citation>
    <scope>NUCLEOTIDE SEQUENCE [LARGE SCALE GENOMIC DNA]</scope>
</reference>
<dbReference type="AlphaFoldDB" id="S9V902"/>
<dbReference type="OrthoDB" id="372421at2759"/>
<gene>
    <name evidence="4" type="ORF">STCU_07705</name>
</gene>
<dbReference type="GO" id="GO:0003723">
    <property type="term" value="F:RNA binding"/>
    <property type="evidence" value="ECO:0007669"/>
    <property type="project" value="InterPro"/>
</dbReference>
<evidence type="ECO:0000256" key="2">
    <source>
        <dbReference type="SAM" id="MobiDB-lite"/>
    </source>
</evidence>
<dbReference type="EMBL" id="ATMH01007705">
    <property type="protein sequence ID" value="EPY23456.1"/>
    <property type="molecule type" value="Genomic_DNA"/>
</dbReference>
<dbReference type="PANTHER" id="PTHR23355">
    <property type="entry name" value="RIBONUCLEASE"/>
    <property type="match status" value="1"/>
</dbReference>
<dbReference type="SUPFAM" id="SSF50249">
    <property type="entry name" value="Nucleic acid-binding proteins"/>
    <property type="match status" value="2"/>
</dbReference>
<sequence length="913" mass="102664">MEAKESVKLTYTVGSDPELEKGVREGTIFIGKLRFYSQWSVPLCFVTNKAYYPGSIVVNTKERRGEAMNGDVVAVRIEGYDDKRTEAVPDAAADPTLKDEAEGMLEMNRQLPDGRAVQDIRITTDKRKTTVPVEAELSALMHSTRVPAWPHGQQAVAKVVRVLYRNRNVFQIGRLAPGVVRPGQNMLKSDYYYRFRLYDRSMPQVVVQGKHIPVSLQANIADHLLLLRLTCEGDGTFSVYKGDMLNATVHCSLGDANSAESNNIAISHLNGIAPETFPDDVEACVPSDFVIPSAAELQAMGRRDLRSEEFVCTIDPATARDLDDALSIRRLPNRNYRVGVHIADVSFFVEKECAMDLEAHKRSTSTYFVDKVVPMLPRKLSEDYCSLNPAEDKFAFSSIFEMDPEGNVVDEWFGQSVIRSRCRLAYEQAQEIIDHDSTDFDVSLESEKSGVPEEELRRKVSKSIKLLYELASVTRAKSLARGRLTIGNTKIGFAFAEKDVRLAPQGFFVMHQIEANWLVEEFMLLANTRTAQKIIQYIPEGAMLRRHAPPEVNKLAKLKKSLEECKQTLVGSSAKALQQTLDRTKGSTLYKALCHLMKCSLSKAEYMANSVEEHTYRAHFALGLSWYTHFTSPIRRYTDIIAHRQLLVALEIERIMKESEMEMPSQPDDAVVPAPGPAKRYVPSSRLEREHLLYDCGEVEEIAQHANDRKEAAKSAGDQSCELYFCLYLNALHRMTEIDPVRFPKDTHTEVMALTLKPRSITFYAAEIAMDVEVGILDTKQRYTPIKVEVPEELAGAKPRDAAAAKGASKEPDGDEKEISVEEYLHNSTETENGVDEAPYFELDWGADPHTKEKVIERLHAFDTAVVQLGVDYATGRMTLAMIVLPPWERKAYYARGTKIPTRLSTQEDEPVV</sequence>
<evidence type="ECO:0000313" key="4">
    <source>
        <dbReference type="EMBL" id="EPY23456.1"/>
    </source>
</evidence>
<dbReference type="InterPro" id="IPR012340">
    <property type="entry name" value="NA-bd_OB-fold"/>
</dbReference>
<dbReference type="Proteomes" id="UP000015354">
    <property type="component" value="Unassembled WGS sequence"/>
</dbReference>
<comment type="similarity">
    <text evidence="1">Belongs to the RNR ribonuclease family.</text>
</comment>
<feature type="compositionally biased region" description="Basic and acidic residues" evidence="2">
    <location>
        <begin position="798"/>
        <end position="819"/>
    </location>
</feature>
<proteinExistence type="inferred from homology"/>
<dbReference type="InterPro" id="IPR001900">
    <property type="entry name" value="RNase_II/R"/>
</dbReference>